<keyword evidence="4" id="KW-0663">Pyridoxal phosphate</keyword>
<feature type="modified residue" description="N6-(pyridoxal phosphate)lysine" evidence="6">
    <location>
        <position position="205"/>
    </location>
</feature>
<evidence type="ECO:0000256" key="4">
    <source>
        <dbReference type="ARBA" id="ARBA00022898"/>
    </source>
</evidence>
<comment type="cofactor">
    <cofactor evidence="1">
        <name>pyridoxal 5'-phosphate</name>
        <dbReference type="ChEBI" id="CHEBI:597326"/>
    </cofactor>
</comment>
<dbReference type="PANTHER" id="PTHR48097:SF9">
    <property type="entry name" value="L-THREONINE ALDOLASE"/>
    <property type="match status" value="1"/>
</dbReference>
<dbReference type="PANTHER" id="PTHR48097">
    <property type="entry name" value="L-THREONINE ALDOLASE-RELATED"/>
    <property type="match status" value="1"/>
</dbReference>
<dbReference type="GO" id="GO:0006567">
    <property type="term" value="P:L-threonine catabolic process"/>
    <property type="evidence" value="ECO:0007669"/>
    <property type="project" value="TreeGrafter"/>
</dbReference>
<dbReference type="GO" id="GO:0006545">
    <property type="term" value="P:glycine biosynthetic process"/>
    <property type="evidence" value="ECO:0007669"/>
    <property type="project" value="TreeGrafter"/>
</dbReference>
<dbReference type="FunFam" id="3.90.1150.10:FF:000041">
    <property type="entry name" value="Low-specificity L-threonine aldolase"/>
    <property type="match status" value="1"/>
</dbReference>
<dbReference type="GO" id="GO:0005829">
    <property type="term" value="C:cytosol"/>
    <property type="evidence" value="ECO:0007669"/>
    <property type="project" value="TreeGrafter"/>
</dbReference>
<dbReference type="SUPFAM" id="SSF53383">
    <property type="entry name" value="PLP-dependent transferases"/>
    <property type="match status" value="1"/>
</dbReference>
<dbReference type="Proteomes" id="UP000258927">
    <property type="component" value="Chromosome"/>
</dbReference>
<dbReference type="Gene3D" id="3.90.1150.10">
    <property type="entry name" value="Aspartate Aminotransferase, domain 1"/>
    <property type="match status" value="1"/>
</dbReference>
<sequence>MPDREAVIDLRSDTVTKPCAGMLAAMAGARVGDDQYGEDIETNLLQDEVAQLLGKERALWLPSGTMANQVALKTATQPGDDVIVAMQSHAVWHETGGSAANAGVQFSEIGGQGWFGVDAFDAAIKPKNHHIFPPTTMVQVEQTHNRCGGTLCPPEVAQEICQLAKERNIFSYMDGARLWNAAVASGRTVADLAAPFDAVMVSFSKGLGAPGGSMLVGDNEFIERAVRFRRMFGGAMRQTGYYAATARFALSQNMARLTDDHANAKALAAHLAECPQLTLNPNGVQTNIVVFELKTDAMRAGDLVRAAKAHDVLINALGRNTVRLVTHKDVSRADCDHAADQIIKILSHQPIPNAA</sequence>
<evidence type="ECO:0000256" key="6">
    <source>
        <dbReference type="PIRSR" id="PIRSR017617-1"/>
    </source>
</evidence>
<evidence type="ECO:0000256" key="3">
    <source>
        <dbReference type="ARBA" id="ARBA00011881"/>
    </source>
</evidence>
<protein>
    <submittedName>
        <fullName evidence="8">L-threonine aldolase</fullName>
    </submittedName>
</protein>
<reference evidence="8 9" key="1">
    <citation type="submission" date="2017-05" db="EMBL/GenBank/DDBJ databases">
        <title>Genome Analysis of Maritalea myrionectae HL2708#5.</title>
        <authorList>
            <consortium name="Cotde Inc.-PKNU"/>
            <person name="Jang D."/>
            <person name="Oh H.-M."/>
        </authorList>
    </citation>
    <scope>NUCLEOTIDE SEQUENCE [LARGE SCALE GENOMIC DNA]</scope>
    <source>
        <strain evidence="8 9">HL2708#5</strain>
    </source>
</reference>
<dbReference type="FunFam" id="3.40.640.10:FF:000030">
    <property type="entry name" value="Low-specificity L-threonine aldolase"/>
    <property type="match status" value="1"/>
</dbReference>
<evidence type="ECO:0000259" key="7">
    <source>
        <dbReference type="Pfam" id="PF01212"/>
    </source>
</evidence>
<evidence type="ECO:0000256" key="2">
    <source>
        <dbReference type="ARBA" id="ARBA00006966"/>
    </source>
</evidence>
<dbReference type="RefSeq" id="WP_205468033.1">
    <property type="nucleotide sequence ID" value="NZ_CP021330.1"/>
</dbReference>
<dbReference type="NCBIfam" id="NF041359">
    <property type="entry name" value="GntG_guanitoxin"/>
    <property type="match status" value="1"/>
</dbReference>
<evidence type="ECO:0000256" key="5">
    <source>
        <dbReference type="ARBA" id="ARBA00023239"/>
    </source>
</evidence>
<feature type="domain" description="Aromatic amino acid beta-eliminating lyase/threonine aldolase" evidence="7">
    <location>
        <begin position="9"/>
        <end position="291"/>
    </location>
</feature>
<proteinExistence type="inferred from homology"/>
<dbReference type="InterPro" id="IPR001597">
    <property type="entry name" value="ArAA_b-elim_lyase/Thr_aldolase"/>
</dbReference>
<gene>
    <name evidence="8" type="ORF">MXMO3_03195</name>
</gene>
<dbReference type="InterPro" id="IPR015421">
    <property type="entry name" value="PyrdxlP-dep_Trfase_major"/>
</dbReference>
<dbReference type="PIRSF" id="PIRSF017617">
    <property type="entry name" value="Thr_aldolase"/>
    <property type="match status" value="1"/>
</dbReference>
<comment type="subunit">
    <text evidence="3">Homotetramer.</text>
</comment>
<dbReference type="Gene3D" id="3.40.640.10">
    <property type="entry name" value="Type I PLP-dependent aspartate aminotransferase-like (Major domain)"/>
    <property type="match status" value="1"/>
</dbReference>
<comment type="similarity">
    <text evidence="2">Belongs to the threonine aldolase family.</text>
</comment>
<evidence type="ECO:0000256" key="1">
    <source>
        <dbReference type="ARBA" id="ARBA00001933"/>
    </source>
</evidence>
<dbReference type="EMBL" id="CP021330">
    <property type="protein sequence ID" value="AVX05701.1"/>
    <property type="molecule type" value="Genomic_DNA"/>
</dbReference>
<keyword evidence="9" id="KW-1185">Reference proteome</keyword>
<name>A0A2R4MI51_9HYPH</name>
<dbReference type="GO" id="GO:0008732">
    <property type="term" value="F:L-allo-threonine aldolase activity"/>
    <property type="evidence" value="ECO:0007669"/>
    <property type="project" value="TreeGrafter"/>
</dbReference>
<evidence type="ECO:0000313" key="8">
    <source>
        <dbReference type="EMBL" id="AVX05701.1"/>
    </source>
</evidence>
<keyword evidence="5" id="KW-0456">Lyase</keyword>
<evidence type="ECO:0000313" key="9">
    <source>
        <dbReference type="Proteomes" id="UP000258927"/>
    </source>
</evidence>
<dbReference type="STRING" id="1122213.GCA_000423365_00887"/>
<dbReference type="AlphaFoldDB" id="A0A2R4MI51"/>
<organism evidence="8 9">
    <name type="scientific">Maritalea myrionectae</name>
    <dbReference type="NCBI Taxonomy" id="454601"/>
    <lineage>
        <taxon>Bacteria</taxon>
        <taxon>Pseudomonadati</taxon>
        <taxon>Pseudomonadota</taxon>
        <taxon>Alphaproteobacteria</taxon>
        <taxon>Hyphomicrobiales</taxon>
        <taxon>Devosiaceae</taxon>
        <taxon>Maritalea</taxon>
    </lineage>
</organism>
<dbReference type="Pfam" id="PF01212">
    <property type="entry name" value="Beta_elim_lyase"/>
    <property type="match status" value="1"/>
</dbReference>
<accession>A0A2R4MI51</accession>
<dbReference type="KEGG" id="mmyr:MXMO3_03195"/>
<dbReference type="InterPro" id="IPR023603">
    <property type="entry name" value="Low_specificity_L-TA-like"/>
</dbReference>
<dbReference type="InterPro" id="IPR015424">
    <property type="entry name" value="PyrdxlP-dep_Trfase"/>
</dbReference>
<dbReference type="InterPro" id="IPR015422">
    <property type="entry name" value="PyrdxlP-dep_Trfase_small"/>
</dbReference>